<feature type="DNA-binding region" description="H-T-H motif" evidence="5">
    <location>
        <begin position="44"/>
        <end position="63"/>
    </location>
</feature>
<evidence type="ECO:0000256" key="2">
    <source>
        <dbReference type="ARBA" id="ARBA00023015"/>
    </source>
</evidence>
<evidence type="ECO:0000256" key="5">
    <source>
        <dbReference type="PROSITE-ProRule" id="PRU00335"/>
    </source>
</evidence>
<dbReference type="InterPro" id="IPR050109">
    <property type="entry name" value="HTH-type_TetR-like_transc_reg"/>
</dbReference>
<keyword evidence="8" id="KW-1185">Reference proteome</keyword>
<gene>
    <name evidence="7" type="ORF">GS660_18525</name>
</gene>
<evidence type="ECO:0000256" key="3">
    <source>
        <dbReference type="ARBA" id="ARBA00023125"/>
    </source>
</evidence>
<dbReference type="Pfam" id="PF00440">
    <property type="entry name" value="TetR_N"/>
    <property type="match status" value="1"/>
</dbReference>
<dbReference type="PROSITE" id="PS50977">
    <property type="entry name" value="HTH_TETR_2"/>
    <property type="match status" value="1"/>
</dbReference>
<protein>
    <submittedName>
        <fullName evidence="7">TetR family transcriptional regulator</fullName>
    </submittedName>
</protein>
<name>A0A6L8VPJ5_9RHOB</name>
<dbReference type="InterPro" id="IPR023772">
    <property type="entry name" value="DNA-bd_HTH_TetR-type_CS"/>
</dbReference>
<dbReference type="GO" id="GO:0003700">
    <property type="term" value="F:DNA-binding transcription factor activity"/>
    <property type="evidence" value="ECO:0007669"/>
    <property type="project" value="TreeGrafter"/>
</dbReference>
<dbReference type="Proteomes" id="UP000477083">
    <property type="component" value="Unassembled WGS sequence"/>
</dbReference>
<dbReference type="PRINTS" id="PR00455">
    <property type="entry name" value="HTHTETR"/>
</dbReference>
<dbReference type="PANTHER" id="PTHR30055">
    <property type="entry name" value="HTH-TYPE TRANSCRIPTIONAL REGULATOR RUTR"/>
    <property type="match status" value="1"/>
</dbReference>
<dbReference type="Pfam" id="PF17932">
    <property type="entry name" value="TetR_C_24"/>
    <property type="match status" value="1"/>
</dbReference>
<organism evidence="7 8">
    <name type="scientific">Frigidibacter albus</name>
    <dbReference type="NCBI Taxonomy" id="1465486"/>
    <lineage>
        <taxon>Bacteria</taxon>
        <taxon>Pseudomonadati</taxon>
        <taxon>Pseudomonadota</taxon>
        <taxon>Alphaproteobacteria</taxon>
        <taxon>Rhodobacterales</taxon>
        <taxon>Paracoccaceae</taxon>
        <taxon>Frigidibacter</taxon>
    </lineage>
</organism>
<sequence length="211" mass="23136">MTGDGPASLWASAGDRAREREMKREAVLTTAVRLFNLKGFVTTSLDDVALALGVTKPTIYHYFPNKDEILYECVRRGLDSIRRTAAEAAKIRGDGAVRLRKMLLSYALVMTRDFGICVGRTNDAELSPENRARYRAAKREIDQMLRGALQAGIDDGSLRPQDARLAVFAVAGALNAIGRWYDPKGAMSAEAVAKGMVDALMRGLDAIRKED</sequence>
<evidence type="ECO:0000259" key="6">
    <source>
        <dbReference type="PROSITE" id="PS50977"/>
    </source>
</evidence>
<dbReference type="RefSeq" id="WP_161348500.1">
    <property type="nucleotide sequence ID" value="NZ_WUJE01000016.1"/>
</dbReference>
<dbReference type="InterPro" id="IPR041490">
    <property type="entry name" value="KstR2_TetR_C"/>
</dbReference>
<keyword evidence="2" id="KW-0805">Transcription regulation</keyword>
<dbReference type="InterPro" id="IPR009057">
    <property type="entry name" value="Homeodomain-like_sf"/>
</dbReference>
<keyword evidence="4" id="KW-0804">Transcription</keyword>
<reference evidence="7 8" key="1">
    <citation type="submission" date="2020-01" db="EMBL/GenBank/DDBJ databases">
        <title>Frigidibacter albus SP32T (=CGMCC 1.13995T).</title>
        <authorList>
            <person name="Liao X."/>
        </authorList>
    </citation>
    <scope>NUCLEOTIDE SEQUENCE [LARGE SCALE GENOMIC DNA]</scope>
    <source>
        <strain evidence="7 8">SP32</strain>
    </source>
</reference>
<dbReference type="InterPro" id="IPR036271">
    <property type="entry name" value="Tet_transcr_reg_TetR-rel_C_sf"/>
</dbReference>
<proteinExistence type="predicted"/>
<accession>A0A6L8VPJ5</accession>
<dbReference type="SUPFAM" id="SSF48498">
    <property type="entry name" value="Tetracyclin repressor-like, C-terminal domain"/>
    <property type="match status" value="1"/>
</dbReference>
<comment type="caution">
    <text evidence="7">The sequence shown here is derived from an EMBL/GenBank/DDBJ whole genome shotgun (WGS) entry which is preliminary data.</text>
</comment>
<dbReference type="GO" id="GO:0000976">
    <property type="term" value="F:transcription cis-regulatory region binding"/>
    <property type="evidence" value="ECO:0007669"/>
    <property type="project" value="TreeGrafter"/>
</dbReference>
<dbReference type="PANTHER" id="PTHR30055:SF175">
    <property type="entry name" value="HTH-TYPE TRANSCRIPTIONAL REPRESSOR KSTR2"/>
    <property type="match status" value="1"/>
</dbReference>
<evidence type="ECO:0000313" key="7">
    <source>
        <dbReference type="EMBL" id="MZQ91090.1"/>
    </source>
</evidence>
<dbReference type="OrthoDB" id="9779746at2"/>
<dbReference type="Gene3D" id="1.10.10.60">
    <property type="entry name" value="Homeodomain-like"/>
    <property type="match status" value="1"/>
</dbReference>
<dbReference type="Gene3D" id="1.10.357.10">
    <property type="entry name" value="Tetracycline Repressor, domain 2"/>
    <property type="match status" value="1"/>
</dbReference>
<dbReference type="EMBL" id="WWNR01000015">
    <property type="protein sequence ID" value="MZQ91090.1"/>
    <property type="molecule type" value="Genomic_DNA"/>
</dbReference>
<feature type="domain" description="HTH tetR-type" evidence="6">
    <location>
        <begin position="21"/>
        <end position="81"/>
    </location>
</feature>
<dbReference type="SUPFAM" id="SSF46689">
    <property type="entry name" value="Homeodomain-like"/>
    <property type="match status" value="1"/>
</dbReference>
<evidence type="ECO:0000313" key="8">
    <source>
        <dbReference type="Proteomes" id="UP000477083"/>
    </source>
</evidence>
<dbReference type="PROSITE" id="PS01081">
    <property type="entry name" value="HTH_TETR_1"/>
    <property type="match status" value="1"/>
</dbReference>
<keyword evidence="1" id="KW-0678">Repressor</keyword>
<dbReference type="InterPro" id="IPR001647">
    <property type="entry name" value="HTH_TetR"/>
</dbReference>
<evidence type="ECO:0000256" key="4">
    <source>
        <dbReference type="ARBA" id="ARBA00023163"/>
    </source>
</evidence>
<evidence type="ECO:0000256" key="1">
    <source>
        <dbReference type="ARBA" id="ARBA00022491"/>
    </source>
</evidence>
<dbReference type="AlphaFoldDB" id="A0A6L8VPJ5"/>
<keyword evidence="3 5" id="KW-0238">DNA-binding</keyword>